<reference evidence="1" key="1">
    <citation type="journal article" date="2019" name="Sci. Rep.">
        <title>Draft genome of Tanacetum cinerariifolium, the natural source of mosquito coil.</title>
        <authorList>
            <person name="Yamashiro T."/>
            <person name="Shiraishi A."/>
            <person name="Satake H."/>
            <person name="Nakayama K."/>
        </authorList>
    </citation>
    <scope>NUCLEOTIDE SEQUENCE</scope>
</reference>
<comment type="caution">
    <text evidence="1">The sequence shown here is derived from an EMBL/GenBank/DDBJ whole genome shotgun (WGS) entry which is preliminary data.</text>
</comment>
<evidence type="ECO:0000313" key="1">
    <source>
        <dbReference type="EMBL" id="GEX66498.1"/>
    </source>
</evidence>
<organism evidence="1">
    <name type="scientific">Tanacetum cinerariifolium</name>
    <name type="common">Dalmatian daisy</name>
    <name type="synonym">Chrysanthemum cinerariifolium</name>
    <dbReference type="NCBI Taxonomy" id="118510"/>
    <lineage>
        <taxon>Eukaryota</taxon>
        <taxon>Viridiplantae</taxon>
        <taxon>Streptophyta</taxon>
        <taxon>Embryophyta</taxon>
        <taxon>Tracheophyta</taxon>
        <taxon>Spermatophyta</taxon>
        <taxon>Magnoliopsida</taxon>
        <taxon>eudicotyledons</taxon>
        <taxon>Gunneridae</taxon>
        <taxon>Pentapetalae</taxon>
        <taxon>asterids</taxon>
        <taxon>campanulids</taxon>
        <taxon>Asterales</taxon>
        <taxon>Asteraceae</taxon>
        <taxon>Asteroideae</taxon>
        <taxon>Anthemideae</taxon>
        <taxon>Anthemidinae</taxon>
        <taxon>Tanacetum</taxon>
    </lineage>
</organism>
<accession>A0A699HCT3</accession>
<feature type="non-terminal residue" evidence="1">
    <location>
        <position position="1"/>
    </location>
</feature>
<sequence length="110" mass="12303">ISADAENKVLTFLPRLKTLDLYNIDFSSVVTSCVIELICGYRNLESHSIRIIDEYAVRVPAVCSSPKMDIYADSSGVRELGGDNGERKFATKLLKLRRASPLAKVDIVWR</sequence>
<proteinExistence type="predicted"/>
<gene>
    <name evidence="1" type="ORF">Tci_338473</name>
</gene>
<protein>
    <submittedName>
        <fullName evidence="1">Uncharacterized protein</fullName>
    </submittedName>
</protein>
<name>A0A699HCT3_TANCI</name>
<dbReference type="EMBL" id="BKCJ010122183">
    <property type="protein sequence ID" value="GEX66498.1"/>
    <property type="molecule type" value="Genomic_DNA"/>
</dbReference>
<dbReference type="AlphaFoldDB" id="A0A699HCT3"/>